<feature type="transmembrane region" description="Helical" evidence="1">
    <location>
        <begin position="6"/>
        <end position="32"/>
    </location>
</feature>
<dbReference type="AlphaFoldDB" id="A0A1E1W4J0"/>
<dbReference type="InterPro" id="IPR039859">
    <property type="entry name" value="PFA4/ZDH16/20/ERF2-like"/>
</dbReference>
<dbReference type="OrthoDB" id="331948at2759"/>
<evidence type="ECO:0000256" key="1">
    <source>
        <dbReference type="SAM" id="Phobius"/>
    </source>
</evidence>
<feature type="non-terminal residue" evidence="2">
    <location>
        <position position="110"/>
    </location>
</feature>
<organism evidence="2">
    <name type="scientific">Pectinophora gossypiella</name>
    <name type="common">Cotton pink bollworm</name>
    <name type="synonym">Depressaria gossypiella</name>
    <dbReference type="NCBI Taxonomy" id="13191"/>
    <lineage>
        <taxon>Eukaryota</taxon>
        <taxon>Metazoa</taxon>
        <taxon>Ecdysozoa</taxon>
        <taxon>Arthropoda</taxon>
        <taxon>Hexapoda</taxon>
        <taxon>Insecta</taxon>
        <taxon>Pterygota</taxon>
        <taxon>Neoptera</taxon>
        <taxon>Endopterygota</taxon>
        <taxon>Lepidoptera</taxon>
        <taxon>Glossata</taxon>
        <taxon>Ditrysia</taxon>
        <taxon>Gelechioidea</taxon>
        <taxon>Gelechiidae</taxon>
        <taxon>Apatetrinae</taxon>
        <taxon>Pectinophora</taxon>
    </lineage>
</organism>
<dbReference type="PANTHER" id="PTHR12246">
    <property type="entry name" value="PALMITOYLTRANSFERASE ZDHHC16"/>
    <property type="match status" value="1"/>
</dbReference>
<sequence>LVYLTLTTLLLTLLAVGMAVGVVLAVSALLYLQLRGILRNQTTIEDWIVEKAVSRREEQGLAPFVFPYNLGWRKNFKFVLFGSQYDGLRWPVREGCGAYDLTREQLCQKS</sequence>
<evidence type="ECO:0008006" key="3">
    <source>
        <dbReference type="Google" id="ProtNLM"/>
    </source>
</evidence>
<reference evidence="2" key="1">
    <citation type="submission" date="2015-09" db="EMBL/GenBank/DDBJ databases">
        <title>De novo assembly of Pectinophora gossypiella (Pink Bollworm) gut transcriptome.</title>
        <authorList>
            <person name="Tassone E.E."/>
        </authorList>
    </citation>
    <scope>NUCLEOTIDE SEQUENCE</scope>
</reference>
<accession>A0A1E1W4J0</accession>
<dbReference type="EMBL" id="GDQN01009182">
    <property type="protein sequence ID" value="JAT81872.1"/>
    <property type="molecule type" value="Transcribed_RNA"/>
</dbReference>
<name>A0A1E1W4J0_PECGO</name>
<keyword evidence="1" id="KW-1133">Transmembrane helix</keyword>
<keyword evidence="1" id="KW-0812">Transmembrane</keyword>
<protein>
    <recommendedName>
        <fullName evidence="3">Palmitoyltransferase</fullName>
    </recommendedName>
</protein>
<proteinExistence type="predicted"/>
<keyword evidence="1" id="KW-0472">Membrane</keyword>
<gene>
    <name evidence="2" type="ORF">g.16625</name>
</gene>
<dbReference type="GO" id="GO:0016409">
    <property type="term" value="F:palmitoyltransferase activity"/>
    <property type="evidence" value="ECO:0007669"/>
    <property type="project" value="InterPro"/>
</dbReference>
<feature type="non-terminal residue" evidence="2">
    <location>
        <position position="1"/>
    </location>
</feature>
<evidence type="ECO:0000313" key="2">
    <source>
        <dbReference type="EMBL" id="JAT81872.1"/>
    </source>
</evidence>